<feature type="region of interest" description="Disordered" evidence="1">
    <location>
        <begin position="494"/>
        <end position="584"/>
    </location>
</feature>
<dbReference type="RefSeq" id="XP_022652742.1">
    <property type="nucleotide sequence ID" value="XM_022797007.1"/>
</dbReference>
<accession>A0A7M7JII9</accession>
<dbReference type="GeneID" id="111246806"/>
<feature type="region of interest" description="Disordered" evidence="1">
    <location>
        <begin position="375"/>
        <end position="400"/>
    </location>
</feature>
<evidence type="ECO:0000313" key="3">
    <source>
        <dbReference type="EnsemblMetazoa" id="XP_022652742"/>
    </source>
</evidence>
<feature type="region of interest" description="Disordered" evidence="1">
    <location>
        <begin position="617"/>
        <end position="649"/>
    </location>
</feature>
<dbReference type="AlphaFoldDB" id="A0A7M7JII9"/>
<sequence length="882" mass="92295">MALFAAVGVMWLPAEFVWSIVVLLASAVSLVLCVCGRKGKSESAGSNNDEVEAVETRAVTHQESPQLANKQVTAATLNGEVVTNVQVVGASGPSGGATLLNGAPMPVSNGAPVYANSESPSPHPPQQATPQPLHANSPHMHVSDRALPTPPGRPQSMPAGIPNSSNAFVRGRHRPTLSQAPPSPSLGGVTGVASLPPASLGPTPQPPALGEDFARNEGIPDIDADVIGVAGPANTAVLGGAPLVGEGGAGPGPAGPQGDIPYTVISVREPLANLREETHRLLMEQQQQHGTVHNGVMGSNHNSSQQQQGSAANISSEPGIGVVNGVGLMQSPSDGNAGSGTGTEQYYAIVQPIDEEMYAEIESAASSVTYARIEPRQNGPPRMASPPLATNDPAPASPSSVVTVVDGSPSSVGLHVQGGVPAPPTVESLRSVAQAHSRQASTSSMFATMNGGVLTVVTNGITVASQPGHVPTPGCLPNGDVNVVNNLYSTVDRSQKQPLTPQQPHNHIHRKVSEGHSGDSTTSVDQLYAKVAKKSKRPSPPPMHHHGNHNNHLIHSKNLNSHVGNSNMGTHSPQPPVPPAHPPIGAAAVMGVKYEHNNNHGLMMLGHIGSILPPMTLKRKSSRASRGSSSGNGVEDDDNDPCYEMVGGGSGTAPPLGFGLLDQEEPKYERLKGCSASSDIDPNYELLSGGLSKEDPCYEALGGNDSNAGSDADPCYERVLHHPQLHHNGGRKLPQTSDEINDPNYERLPRSGDSDVEPCYERVRPSRDDSSDLEVDPCYERVGVPNNKQVSEPQYERVRKPQREDSLSSDPGYETVKKPPPQLPATGPVPASMNSNGQLTNGNGQVRLNGRPATQRALITVNSHVLHEPDYETVNTPEIVML</sequence>
<name>A0A7M7JII9_VARDE</name>
<proteinExistence type="predicted"/>
<evidence type="ECO:0000313" key="4">
    <source>
        <dbReference type="Proteomes" id="UP000594260"/>
    </source>
</evidence>
<keyword evidence="2" id="KW-1133">Transmembrane helix</keyword>
<feature type="compositionally biased region" description="Basic and acidic residues" evidence="1">
    <location>
        <begin position="744"/>
        <end position="770"/>
    </location>
</feature>
<organism evidence="3 4">
    <name type="scientific">Varroa destructor</name>
    <name type="common">Honeybee mite</name>
    <dbReference type="NCBI Taxonomy" id="109461"/>
    <lineage>
        <taxon>Eukaryota</taxon>
        <taxon>Metazoa</taxon>
        <taxon>Ecdysozoa</taxon>
        <taxon>Arthropoda</taxon>
        <taxon>Chelicerata</taxon>
        <taxon>Arachnida</taxon>
        <taxon>Acari</taxon>
        <taxon>Parasitiformes</taxon>
        <taxon>Mesostigmata</taxon>
        <taxon>Gamasina</taxon>
        <taxon>Dermanyssoidea</taxon>
        <taxon>Varroidae</taxon>
        <taxon>Varroa</taxon>
    </lineage>
</organism>
<feature type="compositionally biased region" description="Low complexity" evidence="1">
    <location>
        <begin position="298"/>
        <end position="316"/>
    </location>
</feature>
<keyword evidence="2" id="KW-0472">Membrane</keyword>
<feature type="transmembrane region" description="Helical" evidence="2">
    <location>
        <begin position="16"/>
        <end position="35"/>
    </location>
</feature>
<evidence type="ECO:0000256" key="1">
    <source>
        <dbReference type="SAM" id="MobiDB-lite"/>
    </source>
</evidence>
<dbReference type="Proteomes" id="UP000594260">
    <property type="component" value="Unplaced"/>
</dbReference>
<feature type="region of interest" description="Disordered" evidence="1">
    <location>
        <begin position="109"/>
        <end position="205"/>
    </location>
</feature>
<dbReference type="InParanoid" id="A0A7M7JII9"/>
<feature type="compositionally biased region" description="Polar residues" evidence="1">
    <location>
        <begin position="494"/>
        <end position="505"/>
    </location>
</feature>
<dbReference type="KEGG" id="vde:111246806"/>
<reference evidence="3" key="1">
    <citation type="submission" date="2021-01" db="UniProtKB">
        <authorList>
            <consortium name="EnsemblMetazoa"/>
        </authorList>
    </citation>
    <scope>IDENTIFICATION</scope>
</reference>
<dbReference type="OrthoDB" id="6497407at2759"/>
<feature type="compositionally biased region" description="Pro residues" evidence="1">
    <location>
        <begin position="573"/>
        <end position="582"/>
    </location>
</feature>
<dbReference type="OMA" id="AVDPHYE"/>
<evidence type="ECO:0000256" key="2">
    <source>
        <dbReference type="SAM" id="Phobius"/>
    </source>
</evidence>
<feature type="region of interest" description="Disordered" evidence="1">
    <location>
        <begin position="724"/>
        <end position="829"/>
    </location>
</feature>
<protein>
    <submittedName>
        <fullName evidence="3">Uncharacterized protein</fullName>
    </submittedName>
</protein>
<dbReference type="EnsemblMetazoa" id="XM_022797007">
    <property type="protein sequence ID" value="XP_022652742"/>
    <property type="gene ID" value="LOC111246806"/>
</dbReference>
<feature type="compositionally biased region" description="Basic residues" evidence="1">
    <location>
        <begin position="531"/>
        <end position="555"/>
    </location>
</feature>
<feature type="compositionally biased region" description="Polar residues" evidence="1">
    <location>
        <begin position="557"/>
        <end position="572"/>
    </location>
</feature>
<feature type="region of interest" description="Disordered" evidence="1">
    <location>
        <begin position="294"/>
        <end position="318"/>
    </location>
</feature>
<keyword evidence="4" id="KW-1185">Reference proteome</keyword>
<keyword evidence="2" id="KW-0812">Transmembrane</keyword>
<feature type="compositionally biased region" description="Basic and acidic residues" evidence="1">
    <location>
        <begin position="794"/>
        <end position="806"/>
    </location>
</feature>